<comment type="caution">
    <text evidence="8">The sequence shown here is derived from an EMBL/GenBank/DDBJ whole genome shotgun (WGS) entry which is preliminary data.</text>
</comment>
<dbReference type="SUPFAM" id="SSF55120">
    <property type="entry name" value="Pseudouridine synthase"/>
    <property type="match status" value="1"/>
</dbReference>
<name>A0A2D3WGR2_9BACT</name>
<evidence type="ECO:0000256" key="1">
    <source>
        <dbReference type="ARBA" id="ARBA00000073"/>
    </source>
</evidence>
<dbReference type="EMBL" id="DLUG01000156">
    <property type="protein sequence ID" value="DAB36269.1"/>
    <property type="molecule type" value="Genomic_DNA"/>
</dbReference>
<gene>
    <name evidence="8" type="ORF">CFH80_05785</name>
</gene>
<dbReference type="PANTHER" id="PTHR21600">
    <property type="entry name" value="MITOCHONDRIAL RNA PSEUDOURIDINE SYNTHASE"/>
    <property type="match status" value="1"/>
</dbReference>
<sequence>MSYTTKKFTVETPVLAFRFLMDTFGITMSEAQKTIDRKRVYVNDELLTRKSARIFGEIAVVVFEGTSKGLIPVFETEDFAVYDKPSGVMIHPRKRSDGYTLNDEIKSRYGKDANAAHRIDKSTSGLVLIGKNKKAEIELKAIFAARKVHKRYFALVRGKISDEFLIDAKLKRDIVTSQIRLKVHVDETGKPSQTRVIPVCYFEDKHATFIEAIPYTGRQHQIRAHLFHVKHPIVGDPIYGIDEVDAERFLDGSMSHEEQTRKTLSPRLLLHAQSLAFCYKGIDYAIESTFNAKSEFYNLLQERVNE</sequence>
<keyword evidence="6" id="KW-0694">RNA-binding</keyword>
<dbReference type="PROSITE" id="PS01129">
    <property type="entry name" value="PSI_RLU"/>
    <property type="match status" value="1"/>
</dbReference>
<dbReference type="STRING" id="366522.GCA_001548055_02714"/>
<organism evidence="8 9">
    <name type="scientific">Sulfurospirillum cavolei</name>
    <dbReference type="NCBI Taxonomy" id="366522"/>
    <lineage>
        <taxon>Bacteria</taxon>
        <taxon>Pseudomonadati</taxon>
        <taxon>Campylobacterota</taxon>
        <taxon>Epsilonproteobacteria</taxon>
        <taxon>Campylobacterales</taxon>
        <taxon>Sulfurospirillaceae</taxon>
        <taxon>Sulfurospirillum</taxon>
    </lineage>
</organism>
<dbReference type="Proteomes" id="UP000231638">
    <property type="component" value="Unassembled WGS sequence"/>
</dbReference>
<dbReference type="GO" id="GO:0009982">
    <property type="term" value="F:pseudouridine synthase activity"/>
    <property type="evidence" value="ECO:0007669"/>
    <property type="project" value="InterPro"/>
</dbReference>
<dbReference type="AlphaFoldDB" id="A0A2D3WGR2"/>
<dbReference type="GO" id="GO:0003723">
    <property type="term" value="F:RNA binding"/>
    <property type="evidence" value="ECO:0007669"/>
    <property type="project" value="UniProtKB-KW"/>
</dbReference>
<evidence type="ECO:0000313" key="9">
    <source>
        <dbReference type="Proteomes" id="UP000231638"/>
    </source>
</evidence>
<keyword evidence="3" id="KW-0413">Isomerase</keyword>
<reference evidence="8 9" key="1">
    <citation type="journal article" date="2017" name="Front. Microbiol.">
        <title>Comparative Genomic Analysis of the Class Epsilonproteobacteria and Proposed Reclassification to Epsilonbacteraeota (phyl. nov.).</title>
        <authorList>
            <person name="Waite D.W."/>
            <person name="Vanwonterghem I."/>
            <person name="Rinke C."/>
            <person name="Parks D.H."/>
            <person name="Zhang Y."/>
            <person name="Takai K."/>
            <person name="Sievert S.M."/>
            <person name="Simon J."/>
            <person name="Campbell B.J."/>
            <person name="Hanson T.E."/>
            <person name="Woyke T."/>
            <person name="Klotz M.G."/>
            <person name="Hugenholtz P."/>
        </authorList>
    </citation>
    <scope>NUCLEOTIDE SEQUENCE [LARGE SCALE GENOMIC DNA]</scope>
    <source>
        <strain evidence="8">UBA11420</strain>
    </source>
</reference>
<comment type="catalytic activity">
    <reaction evidence="1">
        <text>a uridine in RNA = a pseudouridine in RNA</text>
        <dbReference type="Rhea" id="RHEA:48348"/>
        <dbReference type="Rhea" id="RHEA-COMP:12068"/>
        <dbReference type="Rhea" id="RHEA-COMP:12069"/>
        <dbReference type="ChEBI" id="CHEBI:65314"/>
        <dbReference type="ChEBI" id="CHEBI:65315"/>
    </reaction>
</comment>
<dbReference type="PANTHER" id="PTHR21600:SF44">
    <property type="entry name" value="RIBOSOMAL LARGE SUBUNIT PSEUDOURIDINE SYNTHASE D"/>
    <property type="match status" value="1"/>
</dbReference>
<dbReference type="InterPro" id="IPR006145">
    <property type="entry name" value="PsdUridine_synth_RsuA/RluA"/>
</dbReference>
<evidence type="ECO:0000313" key="8">
    <source>
        <dbReference type="EMBL" id="DAB36269.1"/>
    </source>
</evidence>
<protein>
    <recommendedName>
        <fullName evidence="4">RNA pseudouridylate synthase</fullName>
    </recommendedName>
    <alternativeName>
        <fullName evidence="5">RNA-uridine isomerase</fullName>
    </alternativeName>
</protein>
<dbReference type="GO" id="GO:0000455">
    <property type="term" value="P:enzyme-directed rRNA pseudouridine synthesis"/>
    <property type="evidence" value="ECO:0007669"/>
    <property type="project" value="TreeGrafter"/>
</dbReference>
<evidence type="ECO:0000256" key="6">
    <source>
        <dbReference type="PROSITE-ProRule" id="PRU00182"/>
    </source>
</evidence>
<evidence type="ECO:0000256" key="4">
    <source>
        <dbReference type="ARBA" id="ARBA00031870"/>
    </source>
</evidence>
<dbReference type="InterPro" id="IPR006224">
    <property type="entry name" value="PsdUridine_synth_RluA-like_CS"/>
</dbReference>
<dbReference type="GO" id="GO:0140098">
    <property type="term" value="F:catalytic activity, acting on RNA"/>
    <property type="evidence" value="ECO:0007669"/>
    <property type="project" value="UniProtKB-ARBA"/>
</dbReference>
<comment type="similarity">
    <text evidence="2">Belongs to the pseudouridine synthase RluA family.</text>
</comment>
<evidence type="ECO:0000256" key="5">
    <source>
        <dbReference type="ARBA" id="ARBA00033164"/>
    </source>
</evidence>
<proteinExistence type="inferred from homology"/>
<evidence type="ECO:0000259" key="7">
    <source>
        <dbReference type="Pfam" id="PF00849"/>
    </source>
</evidence>
<dbReference type="PROSITE" id="PS50889">
    <property type="entry name" value="S4"/>
    <property type="match status" value="1"/>
</dbReference>
<dbReference type="Pfam" id="PF00849">
    <property type="entry name" value="PseudoU_synth_2"/>
    <property type="match status" value="1"/>
</dbReference>
<feature type="domain" description="Pseudouridine synthase RsuA/RluA-like" evidence="7">
    <location>
        <begin position="79"/>
        <end position="226"/>
    </location>
</feature>
<dbReference type="InterPro" id="IPR050188">
    <property type="entry name" value="RluA_PseudoU_synthase"/>
</dbReference>
<dbReference type="Gene3D" id="3.30.2350.10">
    <property type="entry name" value="Pseudouridine synthase"/>
    <property type="match status" value="1"/>
</dbReference>
<dbReference type="CDD" id="cd02869">
    <property type="entry name" value="PseudoU_synth_RluA_like"/>
    <property type="match status" value="1"/>
</dbReference>
<evidence type="ECO:0000256" key="3">
    <source>
        <dbReference type="ARBA" id="ARBA00023235"/>
    </source>
</evidence>
<evidence type="ECO:0000256" key="2">
    <source>
        <dbReference type="ARBA" id="ARBA00010876"/>
    </source>
</evidence>
<accession>A0A2D3WGR2</accession>
<dbReference type="InterPro" id="IPR020103">
    <property type="entry name" value="PsdUridine_synth_cat_dom_sf"/>
</dbReference>